<reference evidence="9" key="1">
    <citation type="journal article" date="2019" name="Int. J. Syst. Evol. Microbiol.">
        <title>The Global Catalogue of Microorganisms (GCM) 10K type strain sequencing project: providing services to taxonomists for standard genome sequencing and annotation.</title>
        <authorList>
            <consortium name="The Broad Institute Genomics Platform"/>
            <consortium name="The Broad Institute Genome Sequencing Center for Infectious Disease"/>
            <person name="Wu L."/>
            <person name="Ma J."/>
        </authorList>
    </citation>
    <scope>NUCLEOTIDE SEQUENCE [LARGE SCALE GENOMIC DNA]</scope>
    <source>
        <strain evidence="9">KCTC 23723</strain>
    </source>
</reference>
<evidence type="ECO:0000256" key="5">
    <source>
        <dbReference type="ARBA" id="ARBA00022898"/>
    </source>
</evidence>
<dbReference type="Pfam" id="PF00266">
    <property type="entry name" value="Aminotran_5"/>
    <property type="match status" value="1"/>
</dbReference>
<keyword evidence="5" id="KW-0663">Pyridoxal phosphate</keyword>
<dbReference type="InterPro" id="IPR000192">
    <property type="entry name" value="Aminotrans_V_dom"/>
</dbReference>
<dbReference type="InterPro" id="IPR015424">
    <property type="entry name" value="PyrdxlP-dep_Trfase"/>
</dbReference>
<name>A0ABQ2WKU2_9ALTE</name>
<comment type="caution">
    <text evidence="8">The sequence shown here is derived from an EMBL/GenBank/DDBJ whole genome shotgun (WGS) entry which is preliminary data.</text>
</comment>
<comment type="catalytic activity">
    <reaction evidence="6">
        <text>(sulfur carrier)-H + L-cysteine = (sulfur carrier)-SH + L-alanine</text>
        <dbReference type="Rhea" id="RHEA:43892"/>
        <dbReference type="Rhea" id="RHEA-COMP:14737"/>
        <dbReference type="Rhea" id="RHEA-COMP:14739"/>
        <dbReference type="ChEBI" id="CHEBI:29917"/>
        <dbReference type="ChEBI" id="CHEBI:35235"/>
        <dbReference type="ChEBI" id="CHEBI:57972"/>
        <dbReference type="ChEBI" id="CHEBI:64428"/>
        <dbReference type="EC" id="2.8.1.7"/>
    </reaction>
</comment>
<dbReference type="CDD" id="cd06453">
    <property type="entry name" value="SufS_like"/>
    <property type="match status" value="1"/>
</dbReference>
<dbReference type="InterPro" id="IPR015421">
    <property type="entry name" value="PyrdxlP-dep_Trfase_major"/>
</dbReference>
<dbReference type="EMBL" id="BMYR01000005">
    <property type="protein sequence ID" value="GGW59908.1"/>
    <property type="molecule type" value="Genomic_DNA"/>
</dbReference>
<evidence type="ECO:0000313" key="8">
    <source>
        <dbReference type="EMBL" id="GGW59908.1"/>
    </source>
</evidence>
<dbReference type="PANTHER" id="PTHR43586:SF8">
    <property type="entry name" value="CYSTEINE DESULFURASE 1, CHLOROPLASTIC"/>
    <property type="match status" value="1"/>
</dbReference>
<dbReference type="Proteomes" id="UP000634667">
    <property type="component" value="Unassembled WGS sequence"/>
</dbReference>
<evidence type="ECO:0000256" key="2">
    <source>
        <dbReference type="ARBA" id="ARBA00010447"/>
    </source>
</evidence>
<accession>A0ABQ2WKU2</accession>
<evidence type="ECO:0000256" key="4">
    <source>
        <dbReference type="ARBA" id="ARBA00022679"/>
    </source>
</evidence>
<dbReference type="InterPro" id="IPR010970">
    <property type="entry name" value="Cys_dSase_SufS"/>
</dbReference>
<keyword evidence="4" id="KW-0808">Transferase</keyword>
<dbReference type="Gene3D" id="3.40.640.10">
    <property type="entry name" value="Type I PLP-dependent aspartate aminotransferase-like (Major domain)"/>
    <property type="match status" value="1"/>
</dbReference>
<feature type="domain" description="Aminotransferase class V" evidence="7">
    <location>
        <begin position="23"/>
        <end position="395"/>
    </location>
</feature>
<dbReference type="SUPFAM" id="SSF53383">
    <property type="entry name" value="PLP-dependent transferases"/>
    <property type="match status" value="1"/>
</dbReference>
<evidence type="ECO:0000256" key="1">
    <source>
        <dbReference type="ARBA" id="ARBA00001933"/>
    </source>
</evidence>
<keyword evidence="9" id="KW-1185">Reference proteome</keyword>
<organism evidence="8 9">
    <name type="scientific">Alishewanella tabrizica</name>
    <dbReference type="NCBI Taxonomy" id="671278"/>
    <lineage>
        <taxon>Bacteria</taxon>
        <taxon>Pseudomonadati</taxon>
        <taxon>Pseudomonadota</taxon>
        <taxon>Gammaproteobacteria</taxon>
        <taxon>Alteromonadales</taxon>
        <taxon>Alteromonadaceae</taxon>
        <taxon>Alishewanella</taxon>
    </lineage>
</organism>
<protein>
    <recommendedName>
        <fullName evidence="3">cysteine desulfurase</fullName>
        <ecNumber evidence="3">2.8.1.7</ecNumber>
    </recommendedName>
</protein>
<dbReference type="InterPro" id="IPR015422">
    <property type="entry name" value="PyrdxlP-dep_Trfase_small"/>
</dbReference>
<sequence>MSDFNAAAFRQHFPFFTEQPEWIYLDNAATTHKPAAVLDAVGLFYRQQNSNVHRGTHLLSETATNLYEDARTCVQKYLNAAESAEIIFTSGTTAALNQIAYGLMHSVLKAGDRVVISALEHHANIVSWQLHCQRFGVILDVIPLQGDAASGYQLDLNAYNKLLSLNPKVVSLTQVSNALGCILPLENMLLAAKACGAITVVDGAQGIAWQVPDMQTLAADFYCFSAHKLYGPTGLGVLYGKREWLEKLTPLLGGGEMIEHVSFARSRFNQLPARLEAGTPSIAAALGLAAAIRFISTFDAEQIKSYKRLLLKTFHDGIQHIPGINLLSAQQNNAGIVTLNVQGEHPADLALLLNEQRIAVRAGQHCAMPLFELLAVPGAVRFAFAPYNQLTEVEQCLNALTQAVEILAL</sequence>
<evidence type="ECO:0000313" key="9">
    <source>
        <dbReference type="Proteomes" id="UP000634667"/>
    </source>
</evidence>
<evidence type="ECO:0000256" key="3">
    <source>
        <dbReference type="ARBA" id="ARBA00012239"/>
    </source>
</evidence>
<comment type="similarity">
    <text evidence="2">Belongs to the class-V pyridoxal-phosphate-dependent aminotransferase family. Csd subfamily.</text>
</comment>
<evidence type="ECO:0000256" key="6">
    <source>
        <dbReference type="ARBA" id="ARBA00050776"/>
    </source>
</evidence>
<proteinExistence type="inferred from homology"/>
<evidence type="ECO:0000259" key="7">
    <source>
        <dbReference type="Pfam" id="PF00266"/>
    </source>
</evidence>
<dbReference type="PANTHER" id="PTHR43586">
    <property type="entry name" value="CYSTEINE DESULFURASE"/>
    <property type="match status" value="1"/>
</dbReference>
<dbReference type="Gene3D" id="3.90.1150.10">
    <property type="entry name" value="Aspartate Aminotransferase, domain 1"/>
    <property type="match status" value="1"/>
</dbReference>
<dbReference type="EC" id="2.8.1.7" evidence="3"/>
<gene>
    <name evidence="8" type="ORF">GCM10008111_15080</name>
</gene>
<dbReference type="RefSeq" id="WP_189482110.1">
    <property type="nucleotide sequence ID" value="NZ_BMYR01000005.1"/>
</dbReference>
<comment type="cofactor">
    <cofactor evidence="1">
        <name>pyridoxal 5'-phosphate</name>
        <dbReference type="ChEBI" id="CHEBI:597326"/>
    </cofactor>
</comment>